<comment type="subcellular location">
    <subcellularLocation>
        <location evidence="1 5">Cytoplasm</location>
    </subcellularLocation>
</comment>
<proteinExistence type="inferred from homology"/>
<dbReference type="Gene3D" id="1.10.10.10">
    <property type="entry name" value="Winged helix-like DNA-binding domain superfamily/Winged helix DNA-binding domain"/>
    <property type="match status" value="3"/>
</dbReference>
<evidence type="ECO:0000256" key="2">
    <source>
        <dbReference type="ARBA" id="ARBA00009695"/>
    </source>
</evidence>
<dbReference type="InterPro" id="IPR053924">
    <property type="entry name" value="RecX_HTH_2nd"/>
</dbReference>
<dbReference type="RefSeq" id="WP_007571843.1">
    <property type="nucleotide sequence ID" value="NZ_AGUD01000051.1"/>
</dbReference>
<keyword evidence="4 5" id="KW-0963">Cytoplasm</keyword>
<dbReference type="InterPro" id="IPR003783">
    <property type="entry name" value="Regulatory_RecX"/>
</dbReference>
<feature type="region of interest" description="Disordered" evidence="6">
    <location>
        <begin position="1"/>
        <end position="29"/>
    </location>
</feature>
<dbReference type="AlphaFoldDB" id="H0E2U5"/>
<feature type="domain" description="RecX first three-helical" evidence="8">
    <location>
        <begin position="34"/>
        <end position="73"/>
    </location>
</feature>
<evidence type="ECO:0000313" key="10">
    <source>
        <dbReference type="Proteomes" id="UP000005143"/>
    </source>
</evidence>
<dbReference type="InterPro" id="IPR036388">
    <property type="entry name" value="WH-like_DNA-bd_sf"/>
</dbReference>
<evidence type="ECO:0000259" key="7">
    <source>
        <dbReference type="Pfam" id="PF02631"/>
    </source>
</evidence>
<gene>
    <name evidence="5" type="primary">recX</name>
    <name evidence="9" type="ORF">PAI11_11100</name>
</gene>
<dbReference type="EMBL" id="AGUD01000051">
    <property type="protein sequence ID" value="EHN12023.1"/>
    <property type="molecule type" value="Genomic_DNA"/>
</dbReference>
<sequence>MSEPDAPPAGSTADPATSPPLTAAGSAEERVHHALELAYRHLAKRDRTVAEVRRHLERRSVGGPSIERALAELHDLGYLDDRRYAQRYVEDRRRVDGWGRLRIAAGLRRMGIDEPLVEAALAGDPDARREPDLAVETLERRLGGAPLADDRGRGRALRLLATRGFPLETAYDAVRTYERRCDERGDG</sequence>
<evidence type="ECO:0000256" key="3">
    <source>
        <dbReference type="ARBA" id="ARBA00018111"/>
    </source>
</evidence>
<comment type="function">
    <text evidence="5">Modulates RecA activity.</text>
</comment>
<dbReference type="PANTHER" id="PTHR33602">
    <property type="entry name" value="REGULATORY PROTEIN RECX FAMILY PROTEIN"/>
    <property type="match status" value="1"/>
</dbReference>
<dbReference type="HAMAP" id="MF_01114">
    <property type="entry name" value="RecX"/>
    <property type="match status" value="1"/>
</dbReference>
<evidence type="ECO:0000256" key="6">
    <source>
        <dbReference type="SAM" id="MobiDB-lite"/>
    </source>
</evidence>
<reference evidence="9 10" key="1">
    <citation type="journal article" date="2013" name="Biodegradation">
        <title>Quantitative proteomic analysis of ibuprofen-degrading Patulibacter sp. strain I11.</title>
        <authorList>
            <person name="Almeida B."/>
            <person name="Kjeldal H."/>
            <person name="Lolas I."/>
            <person name="Knudsen A.D."/>
            <person name="Carvalho G."/>
            <person name="Nielsen K.L."/>
            <person name="Barreto Crespo M.T."/>
            <person name="Stensballe A."/>
            <person name="Nielsen J.L."/>
        </authorList>
    </citation>
    <scope>NUCLEOTIDE SEQUENCE [LARGE SCALE GENOMIC DNA]</scope>
    <source>
        <strain evidence="9 10">I11</strain>
    </source>
</reference>
<protein>
    <recommendedName>
        <fullName evidence="3 5">Regulatory protein RecX</fullName>
    </recommendedName>
</protein>
<dbReference type="Pfam" id="PF02631">
    <property type="entry name" value="RecX_HTH2"/>
    <property type="match status" value="1"/>
</dbReference>
<dbReference type="GO" id="GO:0005737">
    <property type="term" value="C:cytoplasm"/>
    <property type="evidence" value="ECO:0007669"/>
    <property type="project" value="UniProtKB-SubCell"/>
</dbReference>
<evidence type="ECO:0000256" key="1">
    <source>
        <dbReference type="ARBA" id="ARBA00004496"/>
    </source>
</evidence>
<dbReference type="GO" id="GO:0006282">
    <property type="term" value="P:regulation of DNA repair"/>
    <property type="evidence" value="ECO:0007669"/>
    <property type="project" value="UniProtKB-UniRule"/>
</dbReference>
<dbReference type="InterPro" id="IPR053926">
    <property type="entry name" value="RecX_HTH_1st"/>
</dbReference>
<name>H0E2U5_9ACTN</name>
<comment type="similarity">
    <text evidence="2 5">Belongs to the RecX family.</text>
</comment>
<evidence type="ECO:0000256" key="5">
    <source>
        <dbReference type="HAMAP-Rule" id="MF_01114"/>
    </source>
</evidence>
<dbReference type="OrthoDB" id="5244465at2"/>
<dbReference type="Proteomes" id="UP000005143">
    <property type="component" value="Unassembled WGS sequence"/>
</dbReference>
<keyword evidence="10" id="KW-1185">Reference proteome</keyword>
<comment type="caution">
    <text evidence="9">The sequence shown here is derived from an EMBL/GenBank/DDBJ whole genome shotgun (WGS) entry which is preliminary data.</text>
</comment>
<organism evidence="9 10">
    <name type="scientific">Patulibacter medicamentivorans</name>
    <dbReference type="NCBI Taxonomy" id="1097667"/>
    <lineage>
        <taxon>Bacteria</taxon>
        <taxon>Bacillati</taxon>
        <taxon>Actinomycetota</taxon>
        <taxon>Thermoleophilia</taxon>
        <taxon>Solirubrobacterales</taxon>
        <taxon>Patulibacteraceae</taxon>
        <taxon>Patulibacter</taxon>
    </lineage>
</organism>
<evidence type="ECO:0000256" key="4">
    <source>
        <dbReference type="ARBA" id="ARBA00022490"/>
    </source>
</evidence>
<dbReference type="PANTHER" id="PTHR33602:SF1">
    <property type="entry name" value="REGULATORY PROTEIN RECX FAMILY PROTEIN"/>
    <property type="match status" value="1"/>
</dbReference>
<evidence type="ECO:0000313" key="9">
    <source>
        <dbReference type="EMBL" id="EHN12023.1"/>
    </source>
</evidence>
<accession>H0E2U5</accession>
<feature type="domain" description="RecX second three-helical" evidence="7">
    <location>
        <begin position="80"/>
        <end position="121"/>
    </location>
</feature>
<dbReference type="Pfam" id="PF21982">
    <property type="entry name" value="RecX_HTH1"/>
    <property type="match status" value="1"/>
</dbReference>
<evidence type="ECO:0000259" key="8">
    <source>
        <dbReference type="Pfam" id="PF21982"/>
    </source>
</evidence>